<feature type="compositionally biased region" description="Low complexity" evidence="3">
    <location>
        <begin position="89"/>
        <end position="161"/>
    </location>
</feature>
<comment type="caution">
    <text evidence="6">The sequence shown here is derived from an EMBL/GenBank/DDBJ whole genome shotgun (WGS) entry which is preliminary data.</text>
</comment>
<dbReference type="Pfam" id="PF01549">
    <property type="entry name" value="ShK"/>
    <property type="match status" value="2"/>
</dbReference>
<evidence type="ECO:0000313" key="6">
    <source>
        <dbReference type="EMBL" id="CAH3120089.1"/>
    </source>
</evidence>
<accession>A0ABN8NWK7</accession>
<proteinExistence type="predicted"/>
<evidence type="ECO:0000256" key="3">
    <source>
        <dbReference type="SAM" id="MobiDB-lite"/>
    </source>
</evidence>
<evidence type="ECO:0000256" key="1">
    <source>
        <dbReference type="ARBA" id="ARBA00022656"/>
    </source>
</evidence>
<keyword evidence="4" id="KW-0732">Signal</keyword>
<feature type="domain" description="ShKT" evidence="5">
    <location>
        <begin position="177"/>
        <end position="220"/>
    </location>
</feature>
<keyword evidence="7" id="KW-1185">Reference proteome</keyword>
<feature type="signal peptide" evidence="4">
    <location>
        <begin position="1"/>
        <end position="20"/>
    </location>
</feature>
<dbReference type="SMART" id="SM00254">
    <property type="entry name" value="ShKT"/>
    <property type="match status" value="2"/>
</dbReference>
<protein>
    <recommendedName>
        <fullName evidence="5">ShKT domain-containing protein</fullName>
    </recommendedName>
</protein>
<keyword evidence="1" id="KW-0800">Toxin</keyword>
<evidence type="ECO:0000259" key="5">
    <source>
        <dbReference type="PROSITE" id="PS51670"/>
    </source>
</evidence>
<evidence type="ECO:0000256" key="2">
    <source>
        <dbReference type="PROSITE-ProRule" id="PRU01005"/>
    </source>
</evidence>
<comment type="caution">
    <text evidence="2">Lacks conserved residue(s) required for the propagation of feature annotation.</text>
</comment>
<feature type="chain" id="PRO_5045115760" description="ShKT domain-containing protein" evidence="4">
    <location>
        <begin position="21"/>
        <end position="227"/>
    </location>
</feature>
<sequence>MYIFFFGLSMFACQVVHIKAQVIPVCRPDQVDQVSTPCVRYRRFGFCTSTSDSIRQLMVNNCPVTCGFCVEPPPPTTPAPTPPAPTLTPVPSTLPITTQQRTTVRLTTQQPTTAAPTTQQQTTAAPTTQQQTTAVPTTQQQTTARQTTQQQTTAGPTTTGLPVPPPPTTPVPTIPVCRRDQVDISSFQCAQYQSFGFCTSTTDSIRQFVETNCPVTCGFCRGKFCIS</sequence>
<evidence type="ECO:0000256" key="4">
    <source>
        <dbReference type="SAM" id="SignalP"/>
    </source>
</evidence>
<feature type="region of interest" description="Disordered" evidence="3">
    <location>
        <begin position="75"/>
        <end position="169"/>
    </location>
</feature>
<organism evidence="6 7">
    <name type="scientific">Porites lobata</name>
    <dbReference type="NCBI Taxonomy" id="104759"/>
    <lineage>
        <taxon>Eukaryota</taxon>
        <taxon>Metazoa</taxon>
        <taxon>Cnidaria</taxon>
        <taxon>Anthozoa</taxon>
        <taxon>Hexacorallia</taxon>
        <taxon>Scleractinia</taxon>
        <taxon>Fungiina</taxon>
        <taxon>Poritidae</taxon>
        <taxon>Porites</taxon>
    </lineage>
</organism>
<name>A0ABN8NWK7_9CNID</name>
<gene>
    <name evidence="6" type="ORF">PLOB_00027739</name>
</gene>
<dbReference type="EMBL" id="CALNXK010000034">
    <property type="protein sequence ID" value="CAH3120089.1"/>
    <property type="molecule type" value="Genomic_DNA"/>
</dbReference>
<evidence type="ECO:0000313" key="7">
    <source>
        <dbReference type="Proteomes" id="UP001159405"/>
    </source>
</evidence>
<feature type="compositionally biased region" description="Pro residues" evidence="3">
    <location>
        <begin position="75"/>
        <end position="88"/>
    </location>
</feature>
<dbReference type="Proteomes" id="UP001159405">
    <property type="component" value="Unassembled WGS sequence"/>
</dbReference>
<dbReference type="PROSITE" id="PS51670">
    <property type="entry name" value="SHKT"/>
    <property type="match status" value="1"/>
</dbReference>
<reference evidence="6 7" key="1">
    <citation type="submission" date="2022-05" db="EMBL/GenBank/DDBJ databases">
        <authorList>
            <consortium name="Genoscope - CEA"/>
            <person name="William W."/>
        </authorList>
    </citation>
    <scope>NUCLEOTIDE SEQUENCE [LARGE SCALE GENOMIC DNA]</scope>
</reference>
<dbReference type="Gene3D" id="1.10.10.1940">
    <property type="match status" value="2"/>
</dbReference>
<dbReference type="InterPro" id="IPR003582">
    <property type="entry name" value="ShKT_dom"/>
</dbReference>